<evidence type="ECO:0000313" key="3">
    <source>
        <dbReference type="WBParaSite" id="OFLC_0000566101-mRNA-1"/>
    </source>
</evidence>
<evidence type="ECO:0000313" key="2">
    <source>
        <dbReference type="Proteomes" id="UP000267606"/>
    </source>
</evidence>
<dbReference type="STRING" id="387005.A0A183HDV0"/>
<evidence type="ECO:0000313" key="1">
    <source>
        <dbReference type="EMBL" id="VDO43890.1"/>
    </source>
</evidence>
<sequence>MLLPCLLCDLQMDGEQTGDIVKSGFQTNSQLREHLVDCHAKFVARALLAPNVTNKTHFWLLTNIAYHCENVGDDFLHDTFLETAALESTKQSSVAPDFFQVSQDDDVDKSYLNSQKRKSSQDDDSEKVDLQPIAKRSTNFMTEAEFSEIATAISNHLNQDQQLQKSISLQNGSKAIRKSNCQVCHVDVCTTARQRHVYQFHLRISNLFQCSDCDYTNNNSIWEMRKHCTTVHQGNAYPISNEEAHKREIQVIIHF</sequence>
<gene>
    <name evidence="1" type="ORF">OFLC_LOCUS5664</name>
</gene>
<reference evidence="1 2" key="2">
    <citation type="submission" date="2018-11" db="EMBL/GenBank/DDBJ databases">
        <authorList>
            <consortium name="Pathogen Informatics"/>
        </authorList>
    </citation>
    <scope>NUCLEOTIDE SEQUENCE [LARGE SCALE GENOMIC DNA]</scope>
</reference>
<protein>
    <submittedName>
        <fullName evidence="3">C2H2-type domain-containing protein</fullName>
    </submittedName>
</protein>
<dbReference type="EMBL" id="UZAJ01004987">
    <property type="protein sequence ID" value="VDO43890.1"/>
    <property type="molecule type" value="Genomic_DNA"/>
</dbReference>
<dbReference type="WBParaSite" id="OFLC_0000566101-mRNA-1">
    <property type="protein sequence ID" value="OFLC_0000566101-mRNA-1"/>
    <property type="gene ID" value="OFLC_0000566101"/>
</dbReference>
<proteinExistence type="predicted"/>
<organism evidence="3">
    <name type="scientific">Onchocerca flexuosa</name>
    <dbReference type="NCBI Taxonomy" id="387005"/>
    <lineage>
        <taxon>Eukaryota</taxon>
        <taxon>Metazoa</taxon>
        <taxon>Ecdysozoa</taxon>
        <taxon>Nematoda</taxon>
        <taxon>Chromadorea</taxon>
        <taxon>Rhabditida</taxon>
        <taxon>Spirurina</taxon>
        <taxon>Spiruromorpha</taxon>
        <taxon>Filarioidea</taxon>
        <taxon>Onchocercidae</taxon>
        <taxon>Onchocerca</taxon>
    </lineage>
</organism>
<reference evidence="3" key="1">
    <citation type="submission" date="2016-06" db="UniProtKB">
        <authorList>
            <consortium name="WormBaseParasite"/>
        </authorList>
    </citation>
    <scope>IDENTIFICATION</scope>
</reference>
<dbReference type="AlphaFoldDB" id="A0A183HDV0"/>
<dbReference type="Proteomes" id="UP000267606">
    <property type="component" value="Unassembled WGS sequence"/>
</dbReference>
<accession>A0A183HDV0</accession>
<keyword evidence="2" id="KW-1185">Reference proteome</keyword>
<name>A0A183HDV0_9BILA</name>